<name>A0A517U046_9BACT</name>
<keyword evidence="2" id="KW-1185">Reference proteome</keyword>
<organism evidence="1 2">
    <name type="scientific">Lacipirellula limnantheis</name>
    <dbReference type="NCBI Taxonomy" id="2528024"/>
    <lineage>
        <taxon>Bacteria</taxon>
        <taxon>Pseudomonadati</taxon>
        <taxon>Planctomycetota</taxon>
        <taxon>Planctomycetia</taxon>
        <taxon>Pirellulales</taxon>
        <taxon>Lacipirellulaceae</taxon>
        <taxon>Lacipirellula</taxon>
    </lineage>
</organism>
<reference evidence="1 2" key="1">
    <citation type="submission" date="2019-02" db="EMBL/GenBank/DDBJ databases">
        <title>Deep-cultivation of Planctomycetes and their phenomic and genomic characterization uncovers novel biology.</title>
        <authorList>
            <person name="Wiegand S."/>
            <person name="Jogler M."/>
            <person name="Boedeker C."/>
            <person name="Pinto D."/>
            <person name="Vollmers J."/>
            <person name="Rivas-Marin E."/>
            <person name="Kohn T."/>
            <person name="Peeters S.H."/>
            <person name="Heuer A."/>
            <person name="Rast P."/>
            <person name="Oberbeckmann S."/>
            <person name="Bunk B."/>
            <person name="Jeske O."/>
            <person name="Meyerdierks A."/>
            <person name="Storesund J.E."/>
            <person name="Kallscheuer N."/>
            <person name="Luecker S."/>
            <person name="Lage O.M."/>
            <person name="Pohl T."/>
            <person name="Merkel B.J."/>
            <person name="Hornburger P."/>
            <person name="Mueller R.-W."/>
            <person name="Bruemmer F."/>
            <person name="Labrenz M."/>
            <person name="Spormann A.M."/>
            <person name="Op den Camp H."/>
            <person name="Overmann J."/>
            <person name="Amann R."/>
            <person name="Jetten M.S.M."/>
            <person name="Mascher T."/>
            <person name="Medema M.H."/>
            <person name="Devos D.P."/>
            <person name="Kaster A.-K."/>
            <person name="Ovreas L."/>
            <person name="Rohde M."/>
            <person name="Galperin M.Y."/>
            <person name="Jogler C."/>
        </authorList>
    </citation>
    <scope>NUCLEOTIDE SEQUENCE [LARGE SCALE GENOMIC DNA]</scope>
    <source>
        <strain evidence="1 2">I41</strain>
    </source>
</reference>
<dbReference type="Proteomes" id="UP000317909">
    <property type="component" value="Chromosome"/>
</dbReference>
<accession>A0A517U046</accession>
<dbReference type="EMBL" id="CP036339">
    <property type="protein sequence ID" value="QDT73996.1"/>
    <property type="molecule type" value="Genomic_DNA"/>
</dbReference>
<gene>
    <name evidence="1" type="ORF">I41_31890</name>
</gene>
<proteinExistence type="predicted"/>
<dbReference type="AlphaFoldDB" id="A0A517U046"/>
<evidence type="ECO:0000313" key="1">
    <source>
        <dbReference type="EMBL" id="QDT73996.1"/>
    </source>
</evidence>
<evidence type="ECO:0000313" key="2">
    <source>
        <dbReference type="Proteomes" id="UP000317909"/>
    </source>
</evidence>
<dbReference type="KEGG" id="llh:I41_31890"/>
<protein>
    <submittedName>
        <fullName evidence="1">Uncharacterized protein</fullName>
    </submittedName>
</protein>
<sequence>MICSHLSAASRSVRKLHCRRSGRRQSAYWVEAVSTTVRRRVVRREAIRLARQSFLVAALFFAGNAASYAVQPQRSDDSVRQPTTMSARLSRTVGPRRLSAEMFKTGAVTTAAQTPPTTMAAWVTDRAAVDLRDAILVSSRAIPSRETLNSIAEKQPSSLSMIERRARSGRSSTRAKITFATSPVETIQLSLNEANSKTAAGHLPSSWPAHVAAEALSSSSPGEAGSSLHRHAVFSATAVVEPVSHVLTGRPPATFDVTADQTSISPPVLRGPAIDAGALRPRW</sequence>